<proteinExistence type="predicted"/>
<evidence type="ECO:0000256" key="1">
    <source>
        <dbReference type="ARBA" id="ARBA00023172"/>
    </source>
</evidence>
<dbReference type="RefSeq" id="WP_079590963.1">
    <property type="nucleotide sequence ID" value="NZ_FUYX01000001.1"/>
</dbReference>
<organism evidence="3 4">
    <name type="scientific">Bosea thiooxidans</name>
    <dbReference type="NCBI Taxonomy" id="53254"/>
    <lineage>
        <taxon>Bacteria</taxon>
        <taxon>Pseudomonadati</taxon>
        <taxon>Pseudomonadota</taxon>
        <taxon>Alphaproteobacteria</taxon>
        <taxon>Hyphomicrobiales</taxon>
        <taxon>Boseaceae</taxon>
        <taxon>Bosea</taxon>
    </lineage>
</organism>
<sequence>MNETTPWFTEFEDSRMWVVHARNSMPSKPPYQDELHTTPLSQFRDDTWEYPTTWASENNRNCLFLDFLGHGTFPDGTRLSLSPVTDAILIRQLKEALIALTYRRGILTSERTRVRHLRPTGVYSLLQPLRRLFVAFKRCGCRSLREVNPAVLAETLAMIEPSANAFDNLATTFTDLLCACRHGLISEGLLDLDFEISPPTETFPDLSGPRGWQPISDLNVSEIIRVSEFYVDHVHDIAKWIDYLRRDPESRRHEVLIWARSNLPCGLKLSKMLGGRQLLHNLCGLVYSSCSNFISFHAGLRVSELLSIKTGFISTDQSEAIFDTRKLLLNFTTYKTVLSLQGRQRAVKAHPKLIAISAALEEVRHALGIPGEYLFTPPGESRPYITKRWNKTVLRRFCELHNLDIELTGHRWRKTVAALAVRVFTNASIHLKELFGHASLSMTARYILASPFIREEIRDLTLDEVRKTGKTLLESLSVFGGPRLGGRHGKEMERRFSELFATDITEIDVGKTIDEFVEEMLRQNMLPIPVMPGVLCMKPANARGACATTSGDRLADPARCSAACTWQVQEAHRREVVFFMTRRIAQKWTSWSLLQQTYWGAQCRDQIRAWPELAVRLDDFPGMPTTLKRMILGIDACPTIAN</sequence>
<dbReference type="Proteomes" id="UP000190130">
    <property type="component" value="Unassembled WGS sequence"/>
</dbReference>
<protein>
    <submittedName>
        <fullName evidence="3">Phage integrase family protein</fullName>
    </submittedName>
</protein>
<evidence type="ECO:0000259" key="2">
    <source>
        <dbReference type="Pfam" id="PF00589"/>
    </source>
</evidence>
<accession>A0A1T5AG76</accession>
<dbReference type="OrthoDB" id="8767990at2"/>
<dbReference type="GO" id="GO:0003677">
    <property type="term" value="F:DNA binding"/>
    <property type="evidence" value="ECO:0007669"/>
    <property type="project" value="InterPro"/>
</dbReference>
<evidence type="ECO:0000313" key="4">
    <source>
        <dbReference type="Proteomes" id="UP000190130"/>
    </source>
</evidence>
<name>A0A1T5AG76_9HYPH</name>
<reference evidence="3 4" key="1">
    <citation type="submission" date="2017-02" db="EMBL/GenBank/DDBJ databases">
        <authorList>
            <person name="Peterson S.W."/>
        </authorList>
    </citation>
    <scope>NUCLEOTIDE SEQUENCE [LARGE SCALE GENOMIC DNA]</scope>
    <source>
        <strain evidence="3 4">DSM 9653</strain>
    </source>
</reference>
<dbReference type="GO" id="GO:0006310">
    <property type="term" value="P:DNA recombination"/>
    <property type="evidence" value="ECO:0007669"/>
    <property type="project" value="UniProtKB-KW"/>
</dbReference>
<dbReference type="InterPro" id="IPR013762">
    <property type="entry name" value="Integrase-like_cat_sf"/>
</dbReference>
<feature type="domain" description="Tyr recombinase" evidence="2">
    <location>
        <begin position="294"/>
        <end position="447"/>
    </location>
</feature>
<keyword evidence="1" id="KW-0233">DNA recombination</keyword>
<dbReference type="InterPro" id="IPR011010">
    <property type="entry name" value="DNA_brk_join_enz"/>
</dbReference>
<dbReference type="GO" id="GO:0015074">
    <property type="term" value="P:DNA integration"/>
    <property type="evidence" value="ECO:0007669"/>
    <property type="project" value="InterPro"/>
</dbReference>
<evidence type="ECO:0000313" key="3">
    <source>
        <dbReference type="EMBL" id="SKB33829.1"/>
    </source>
</evidence>
<dbReference type="Gene3D" id="1.10.443.10">
    <property type="entry name" value="Intergrase catalytic core"/>
    <property type="match status" value="1"/>
</dbReference>
<dbReference type="EMBL" id="FUYX01000001">
    <property type="protein sequence ID" value="SKB33829.1"/>
    <property type="molecule type" value="Genomic_DNA"/>
</dbReference>
<dbReference type="SUPFAM" id="SSF56349">
    <property type="entry name" value="DNA breaking-rejoining enzymes"/>
    <property type="match status" value="1"/>
</dbReference>
<dbReference type="Pfam" id="PF00589">
    <property type="entry name" value="Phage_integrase"/>
    <property type="match status" value="1"/>
</dbReference>
<dbReference type="CDD" id="cd00397">
    <property type="entry name" value="DNA_BRE_C"/>
    <property type="match status" value="1"/>
</dbReference>
<dbReference type="AlphaFoldDB" id="A0A1T5AG76"/>
<dbReference type="InterPro" id="IPR002104">
    <property type="entry name" value="Integrase_catalytic"/>
</dbReference>
<gene>
    <name evidence="3" type="ORF">SAMN05660750_00172</name>
</gene>